<accession>A0A6J4MDP7</accession>
<dbReference type="EMBL" id="CADCUJ010000082">
    <property type="protein sequence ID" value="CAA9356924.1"/>
    <property type="molecule type" value="Genomic_DNA"/>
</dbReference>
<name>A0A6J4MDP7_9ACTN</name>
<protein>
    <submittedName>
        <fullName evidence="1">Uncharacterized protein</fullName>
    </submittedName>
</protein>
<proteinExistence type="predicted"/>
<organism evidence="1">
    <name type="scientific">uncultured Nocardioidaceae bacterium</name>
    <dbReference type="NCBI Taxonomy" id="253824"/>
    <lineage>
        <taxon>Bacteria</taxon>
        <taxon>Bacillati</taxon>
        <taxon>Actinomycetota</taxon>
        <taxon>Actinomycetes</taxon>
        <taxon>Propionibacteriales</taxon>
        <taxon>Nocardioidaceae</taxon>
        <taxon>environmental samples</taxon>
    </lineage>
</organism>
<sequence>WVTGSSSTSPRWSGRKALAARSACQACRARRTPGPAG</sequence>
<feature type="non-terminal residue" evidence="1">
    <location>
        <position position="37"/>
    </location>
</feature>
<evidence type="ECO:0000313" key="1">
    <source>
        <dbReference type="EMBL" id="CAA9356924.1"/>
    </source>
</evidence>
<gene>
    <name evidence="1" type="ORF">AVDCRST_MAG72-1870</name>
</gene>
<reference evidence="1" key="1">
    <citation type="submission" date="2020-02" db="EMBL/GenBank/DDBJ databases">
        <authorList>
            <person name="Meier V. D."/>
        </authorList>
    </citation>
    <scope>NUCLEOTIDE SEQUENCE</scope>
    <source>
        <strain evidence="1">AVDCRST_MAG72</strain>
    </source>
</reference>
<feature type="non-terminal residue" evidence="1">
    <location>
        <position position="1"/>
    </location>
</feature>
<dbReference type="AlphaFoldDB" id="A0A6J4MDP7"/>